<dbReference type="Proteomes" id="UP001239111">
    <property type="component" value="Chromosome 1"/>
</dbReference>
<gene>
    <name evidence="1" type="ORF">QAD02_017806</name>
</gene>
<dbReference type="EMBL" id="CM056741">
    <property type="protein sequence ID" value="KAJ8682014.1"/>
    <property type="molecule type" value="Genomic_DNA"/>
</dbReference>
<comment type="caution">
    <text evidence="1">The sequence shown here is derived from an EMBL/GenBank/DDBJ whole genome shotgun (WGS) entry which is preliminary data.</text>
</comment>
<accession>A0ACC2PEM0</accession>
<proteinExistence type="predicted"/>
<protein>
    <submittedName>
        <fullName evidence="1">Uncharacterized protein</fullName>
    </submittedName>
</protein>
<keyword evidence="2" id="KW-1185">Reference proteome</keyword>
<name>A0ACC2PEM0_9HYME</name>
<evidence type="ECO:0000313" key="2">
    <source>
        <dbReference type="Proteomes" id="UP001239111"/>
    </source>
</evidence>
<evidence type="ECO:0000313" key="1">
    <source>
        <dbReference type="EMBL" id="KAJ8682014.1"/>
    </source>
</evidence>
<sequence length="412" mass="46426">MLSLEKPFGQIFFANVGCLVQVEDRIRTSLVFVSQLNHCGHTMHIHACFLFQTATPIPIYDVRASRYVKTYEESLHRIGSGEIKPLYGMNMDLDCKSELDDIPFLISDKWNKQNDPSQPMYGINKPSYYVGFPYSYMPFHWEDGGLDSMNYVFACLSKYAKEWHFIINDDVQATIKKFAGDAEIMSKEGVLDGYRPGCFVPDHHKAFLRTLEYVEETTARSQLVIQQAGDIIYVAPGVPHQVLNLDVNGAVAVSVGSPLWHVCHRLFGTCLCPGNAVKWLCRGTDYYGDVYLRKIRNISTCPGIDCHDTFATKTALNTHILHHYLSQPIVQNNDCSINLTPISGPVENDLSESDYLDFEAVPELFICPKETCSLAYMTRFALKNHIKIHHSEQAAQNSSIMATSLCVDSIPS</sequence>
<reference evidence="1" key="1">
    <citation type="submission" date="2023-04" db="EMBL/GenBank/DDBJ databases">
        <title>A chromosome-level genome assembly of the parasitoid wasp Eretmocerus hayati.</title>
        <authorList>
            <person name="Zhong Y."/>
            <person name="Liu S."/>
            <person name="Liu Y."/>
        </authorList>
    </citation>
    <scope>NUCLEOTIDE SEQUENCE</scope>
    <source>
        <strain evidence="1">ZJU_SS_LIU_2023</strain>
    </source>
</reference>
<organism evidence="1 2">
    <name type="scientific">Eretmocerus hayati</name>
    <dbReference type="NCBI Taxonomy" id="131215"/>
    <lineage>
        <taxon>Eukaryota</taxon>
        <taxon>Metazoa</taxon>
        <taxon>Ecdysozoa</taxon>
        <taxon>Arthropoda</taxon>
        <taxon>Hexapoda</taxon>
        <taxon>Insecta</taxon>
        <taxon>Pterygota</taxon>
        <taxon>Neoptera</taxon>
        <taxon>Endopterygota</taxon>
        <taxon>Hymenoptera</taxon>
        <taxon>Apocrita</taxon>
        <taxon>Proctotrupomorpha</taxon>
        <taxon>Chalcidoidea</taxon>
        <taxon>Aphelinidae</taxon>
        <taxon>Aphelininae</taxon>
        <taxon>Eretmocerus</taxon>
    </lineage>
</organism>